<dbReference type="EMBL" id="JAMKFB020000006">
    <property type="protein sequence ID" value="KAL0190731.1"/>
    <property type="molecule type" value="Genomic_DNA"/>
</dbReference>
<sequence length="57" mass="6647">MVRARSLSKINSSVAPRQIYLDTSEEEDMFRYPVYQLPPRRRSRASSQENIHQSAPP</sequence>
<feature type="region of interest" description="Disordered" evidence="1">
    <location>
        <begin position="32"/>
        <end position="57"/>
    </location>
</feature>
<organism evidence="2 3">
    <name type="scientific">Cirrhinus mrigala</name>
    <name type="common">Mrigala</name>
    <dbReference type="NCBI Taxonomy" id="683832"/>
    <lineage>
        <taxon>Eukaryota</taxon>
        <taxon>Metazoa</taxon>
        <taxon>Chordata</taxon>
        <taxon>Craniata</taxon>
        <taxon>Vertebrata</taxon>
        <taxon>Euteleostomi</taxon>
        <taxon>Actinopterygii</taxon>
        <taxon>Neopterygii</taxon>
        <taxon>Teleostei</taxon>
        <taxon>Ostariophysi</taxon>
        <taxon>Cypriniformes</taxon>
        <taxon>Cyprinidae</taxon>
        <taxon>Labeoninae</taxon>
        <taxon>Labeonini</taxon>
        <taxon>Cirrhinus</taxon>
    </lineage>
</organism>
<dbReference type="Proteomes" id="UP001529510">
    <property type="component" value="Unassembled WGS sequence"/>
</dbReference>
<dbReference type="AlphaFoldDB" id="A0ABD0QX02"/>
<evidence type="ECO:0000313" key="3">
    <source>
        <dbReference type="Proteomes" id="UP001529510"/>
    </source>
</evidence>
<comment type="caution">
    <text evidence="2">The sequence shown here is derived from an EMBL/GenBank/DDBJ whole genome shotgun (WGS) entry which is preliminary data.</text>
</comment>
<accession>A0ABD0QX02</accession>
<reference evidence="2 3" key="1">
    <citation type="submission" date="2024-05" db="EMBL/GenBank/DDBJ databases">
        <title>Genome sequencing and assembly of Indian major carp, Cirrhinus mrigala (Hamilton, 1822).</title>
        <authorList>
            <person name="Mohindra V."/>
            <person name="Chowdhury L.M."/>
            <person name="Lal K."/>
            <person name="Jena J.K."/>
        </authorList>
    </citation>
    <scope>NUCLEOTIDE SEQUENCE [LARGE SCALE GENOMIC DNA]</scope>
    <source>
        <strain evidence="2">CM1030</strain>
        <tissue evidence="2">Blood</tissue>
    </source>
</reference>
<feature type="compositionally biased region" description="Polar residues" evidence="1">
    <location>
        <begin position="45"/>
        <end position="57"/>
    </location>
</feature>
<feature type="non-terminal residue" evidence="2">
    <location>
        <position position="57"/>
    </location>
</feature>
<feature type="non-terminal residue" evidence="2">
    <location>
        <position position="1"/>
    </location>
</feature>
<name>A0ABD0QX02_CIRMR</name>
<protein>
    <submittedName>
        <fullName evidence="2">Uncharacterized protein</fullName>
    </submittedName>
</protein>
<gene>
    <name evidence="2" type="ORF">M9458_013429</name>
</gene>
<proteinExistence type="predicted"/>
<evidence type="ECO:0000313" key="2">
    <source>
        <dbReference type="EMBL" id="KAL0190731.1"/>
    </source>
</evidence>
<evidence type="ECO:0000256" key="1">
    <source>
        <dbReference type="SAM" id="MobiDB-lite"/>
    </source>
</evidence>
<keyword evidence="3" id="KW-1185">Reference proteome</keyword>